<dbReference type="Gene3D" id="2.40.10.120">
    <property type="match status" value="1"/>
</dbReference>
<evidence type="ECO:0000259" key="1">
    <source>
        <dbReference type="Pfam" id="PF20028"/>
    </source>
</evidence>
<evidence type="ECO:0000313" key="2">
    <source>
        <dbReference type="EMBL" id="MDI3422736.1"/>
    </source>
</evidence>
<proteinExistence type="predicted"/>
<dbReference type="EMBL" id="JASCIS010000041">
    <property type="protein sequence ID" value="MDI3422736.1"/>
    <property type="molecule type" value="Genomic_DNA"/>
</dbReference>
<evidence type="ECO:0000313" key="3">
    <source>
        <dbReference type="Proteomes" id="UP001237105"/>
    </source>
</evidence>
<sequence>MSNASWHARIACGNEVGGGFLVSERHVVTCAHVVAAHAPADGAPITVTFPEALGTFTATVVADGGWAGAVTDPGDLAVLALDRPAPVKPAEFAPPAAAYGTPAPKLLVHGFPLHYDEGRIAECRATADQLIAGEWVQLEAWSSYGQALAPGFSGAAVVRADTHQVVGMAVASDRDPRVRGGRMLPATALARYWPPLGDQIPTPRYEPEDKERLRDLIARAEAAGAECRPEQLYREAVGRLGPPLPPNGFGSLWEAAWYVLSEVRDPEAAARFAARLADFTDGDTKARELLRRWPPSWAGTAPAPVRSGARGGGRPWESVLVEIDHSGADQGRFIVSVSLCRDGERHPVGERALPRAEVRSYALERIGAAYRLIAPGADELIAFALPKKWINQPVHAWERSKEDPTPLGWFAPVVVMDLARRRDAMLQHRLHQSWRTLDTRTGAELHRVECGSDQEQVPLTQALRRSTALLGFAAPPKAPRAQQQLKAGLNAPVPVILWPHTGCKGGHDSAGPCSGTSFLDTLGDYLESRTPAELPYDIWKLRQSSDQAGQEWARHLTLLWEDPRCFPDPAAAFGRSPVG</sequence>
<dbReference type="InterPro" id="IPR045450">
    <property type="entry name" value="VMAP_C"/>
</dbReference>
<dbReference type="Pfam" id="PF13365">
    <property type="entry name" value="Trypsin_2"/>
    <property type="match status" value="1"/>
</dbReference>
<accession>A0ABT6T4E2</accession>
<comment type="caution">
    <text evidence="2">The sequence shown here is derived from an EMBL/GenBank/DDBJ whole genome shotgun (WGS) entry which is preliminary data.</text>
</comment>
<organism evidence="2 3">
    <name type="scientific">Streptomyces luteolus</name>
    <dbReference type="NCBI Taxonomy" id="3043615"/>
    <lineage>
        <taxon>Bacteria</taxon>
        <taxon>Bacillati</taxon>
        <taxon>Actinomycetota</taxon>
        <taxon>Actinomycetes</taxon>
        <taxon>Kitasatosporales</taxon>
        <taxon>Streptomycetaceae</taxon>
        <taxon>Streptomyces</taxon>
    </lineage>
</organism>
<dbReference type="Proteomes" id="UP001237105">
    <property type="component" value="Unassembled WGS sequence"/>
</dbReference>
<dbReference type="RefSeq" id="WP_282538591.1">
    <property type="nucleotide sequence ID" value="NZ_JASCIS010000041.1"/>
</dbReference>
<feature type="domain" description="vWA-MoxR associated protein C-terminal" evidence="1">
    <location>
        <begin position="332"/>
        <end position="563"/>
    </location>
</feature>
<keyword evidence="3" id="KW-1185">Reference proteome</keyword>
<dbReference type="Pfam" id="PF20028">
    <property type="entry name" value="VMAP-C"/>
    <property type="match status" value="1"/>
</dbReference>
<gene>
    <name evidence="2" type="ORF">QIT00_30065</name>
</gene>
<dbReference type="InterPro" id="IPR009003">
    <property type="entry name" value="Peptidase_S1_PA"/>
</dbReference>
<name>A0ABT6T4E2_9ACTN</name>
<dbReference type="SUPFAM" id="SSF50494">
    <property type="entry name" value="Trypsin-like serine proteases"/>
    <property type="match status" value="1"/>
</dbReference>
<reference evidence="2 3" key="1">
    <citation type="submission" date="2023-05" db="EMBL/GenBank/DDBJ databases">
        <title>Draft genome sequence of Streptomyces sp. B-S-A12 isolated from a cave soil in Thailand.</title>
        <authorList>
            <person name="Chamroensaksri N."/>
            <person name="Muangham S."/>
        </authorList>
    </citation>
    <scope>NUCLEOTIDE SEQUENCE [LARGE SCALE GENOMIC DNA]</scope>
    <source>
        <strain evidence="2 3">B-S-A12</strain>
    </source>
</reference>
<protein>
    <submittedName>
        <fullName evidence="2">Trypsin-like peptidase domain-containing protein</fullName>
    </submittedName>
</protein>